<protein>
    <submittedName>
        <fullName evidence="3">Replication initiation protein</fullName>
    </submittedName>
</protein>
<dbReference type="EMBL" id="CP133548">
    <property type="protein sequence ID" value="WMS86712.1"/>
    <property type="molecule type" value="Genomic_DNA"/>
</dbReference>
<feature type="domain" description="Initiator Rep protein WH1" evidence="2">
    <location>
        <begin position="14"/>
        <end position="157"/>
    </location>
</feature>
<dbReference type="InterPro" id="IPR036388">
    <property type="entry name" value="WH-like_DNA-bd_sf"/>
</dbReference>
<dbReference type="KEGG" id="plei:Q9312_15940"/>
<dbReference type="InterPro" id="IPR000525">
    <property type="entry name" value="Initiator_Rep_WH1"/>
</dbReference>
<proteinExistence type="inferred from homology"/>
<dbReference type="RefSeq" id="WP_309201857.1">
    <property type="nucleotide sequence ID" value="NZ_CP133548.1"/>
</dbReference>
<evidence type="ECO:0000313" key="3">
    <source>
        <dbReference type="EMBL" id="WMS86712.1"/>
    </source>
</evidence>
<dbReference type="Proteomes" id="UP001239782">
    <property type="component" value="Chromosome"/>
</dbReference>
<dbReference type="AlphaFoldDB" id="A0AA51RS97"/>
<keyword evidence="4" id="KW-1185">Reference proteome</keyword>
<gene>
    <name evidence="3" type="ORF">Q9312_15940</name>
</gene>
<sequence length="347" mass="40100">MYTLPIEPKEKHFVVKDKNLLDCQIKQGLSVIQNQIFATAVSAIAPSETELKPMTFSTSKLAELFGIKRDNNFYKRMRDEAQNISMFVNIGSGRDSVLVPLFSTNRYNDGSGTLTLQFDERLAPYLLNLANNRNHCKYLLGDIVKLRTFYSQALFYLGVENARKRGNKFQLPLDELKTILRCNSRYKKFGQFRARVLDPAMNKINKHTHLKMEYQEITQTNNRKIVAVSFNVKWETSYQPALFIASSDSGMSAYKHLKNNGFDDVSIKCVLKSDIFEQHSIPIKYMNPYIKANIDYALQYMHGKPKIEIKAYIVKAIRRNWAEYKAPTEATKHKITKVRKHDAVTFI</sequence>
<dbReference type="Gene3D" id="1.10.10.10">
    <property type="entry name" value="Winged helix-like DNA-binding domain superfamily/Winged helix DNA-binding domain"/>
    <property type="match status" value="2"/>
</dbReference>
<dbReference type="Pfam" id="PF21205">
    <property type="entry name" value="Rep3_C"/>
    <property type="match status" value="1"/>
</dbReference>
<name>A0AA51RS97_9GAMM</name>
<evidence type="ECO:0000259" key="2">
    <source>
        <dbReference type="Pfam" id="PF01051"/>
    </source>
</evidence>
<comment type="similarity">
    <text evidence="1">Belongs to the initiator RepB protein family.</text>
</comment>
<organism evidence="3 4">
    <name type="scientific">Pleionea litopenaei</name>
    <dbReference type="NCBI Taxonomy" id="3070815"/>
    <lineage>
        <taxon>Bacteria</taxon>
        <taxon>Pseudomonadati</taxon>
        <taxon>Pseudomonadota</taxon>
        <taxon>Gammaproteobacteria</taxon>
        <taxon>Oceanospirillales</taxon>
        <taxon>Pleioneaceae</taxon>
        <taxon>Pleionea</taxon>
    </lineage>
</organism>
<evidence type="ECO:0000313" key="4">
    <source>
        <dbReference type="Proteomes" id="UP001239782"/>
    </source>
</evidence>
<dbReference type="Pfam" id="PF01051">
    <property type="entry name" value="Rep3_N"/>
    <property type="match status" value="1"/>
</dbReference>
<accession>A0AA51RS97</accession>
<dbReference type="InterPro" id="IPR036390">
    <property type="entry name" value="WH_DNA-bd_sf"/>
</dbReference>
<dbReference type="GO" id="GO:0006270">
    <property type="term" value="P:DNA replication initiation"/>
    <property type="evidence" value="ECO:0007669"/>
    <property type="project" value="InterPro"/>
</dbReference>
<evidence type="ECO:0000256" key="1">
    <source>
        <dbReference type="ARBA" id="ARBA00038283"/>
    </source>
</evidence>
<dbReference type="GO" id="GO:0003887">
    <property type="term" value="F:DNA-directed DNA polymerase activity"/>
    <property type="evidence" value="ECO:0007669"/>
    <property type="project" value="InterPro"/>
</dbReference>
<reference evidence="3 4" key="1">
    <citation type="submission" date="2023-08" db="EMBL/GenBank/DDBJ databases">
        <title>Pleionea litopenaei sp. nov., isolated from stomach of juvenile Litopenaeus vannamei.</title>
        <authorList>
            <person name="Rho A.M."/>
            <person name="Hwang C.Y."/>
        </authorList>
    </citation>
    <scope>NUCLEOTIDE SEQUENCE [LARGE SCALE GENOMIC DNA]</scope>
    <source>
        <strain evidence="3 4">HL-JVS1</strain>
    </source>
</reference>
<dbReference type="SUPFAM" id="SSF46785">
    <property type="entry name" value="Winged helix' DNA-binding domain"/>
    <property type="match status" value="2"/>
</dbReference>